<name>A0A4Y7KVF5_PAPSO</name>
<protein>
    <recommendedName>
        <fullName evidence="4">Ubiquitin-like domain-containing protein</fullName>
    </recommendedName>
</protein>
<accession>A0A4Y7KVF5</accession>
<dbReference type="PANTHER" id="PTHR13238:SF0">
    <property type="entry name" value="CILIA- AND FLAGELLA-ASSOCIATED PROTEIN 298"/>
    <property type="match status" value="1"/>
</dbReference>
<dbReference type="Pfam" id="PF11069">
    <property type="entry name" value="CFAP298"/>
    <property type="match status" value="1"/>
</dbReference>
<evidence type="ECO:0000256" key="1">
    <source>
        <dbReference type="ARBA" id="ARBA00009619"/>
    </source>
</evidence>
<dbReference type="Gramene" id="RZC76158">
    <property type="protein sequence ID" value="RZC76158"/>
    <property type="gene ID" value="C5167_000438"/>
</dbReference>
<proteinExistence type="inferred from homology"/>
<dbReference type="STRING" id="3469.A0A4Y7KVF5"/>
<keyword evidence="3" id="KW-1185">Reference proteome</keyword>
<dbReference type="PANTHER" id="PTHR13238">
    <property type="entry name" value="PROTEIN C21ORF59"/>
    <property type="match status" value="1"/>
</dbReference>
<dbReference type="AlphaFoldDB" id="A0A4Y7KVF5"/>
<evidence type="ECO:0008006" key="4">
    <source>
        <dbReference type="Google" id="ProtNLM"/>
    </source>
</evidence>
<dbReference type="EMBL" id="CM010723">
    <property type="protein sequence ID" value="RZC76158.1"/>
    <property type="molecule type" value="Genomic_DNA"/>
</dbReference>
<dbReference type="OMA" id="QLCDYIG"/>
<dbReference type="InterPro" id="IPR021298">
    <property type="entry name" value="CFAP298"/>
</dbReference>
<comment type="similarity">
    <text evidence="1">Belongs to the CFAP298 family.</text>
</comment>
<evidence type="ECO:0000313" key="3">
    <source>
        <dbReference type="Proteomes" id="UP000316621"/>
    </source>
</evidence>
<organism evidence="2 3">
    <name type="scientific">Papaver somniferum</name>
    <name type="common">Opium poppy</name>
    <dbReference type="NCBI Taxonomy" id="3469"/>
    <lineage>
        <taxon>Eukaryota</taxon>
        <taxon>Viridiplantae</taxon>
        <taxon>Streptophyta</taxon>
        <taxon>Embryophyta</taxon>
        <taxon>Tracheophyta</taxon>
        <taxon>Spermatophyta</taxon>
        <taxon>Magnoliopsida</taxon>
        <taxon>Ranunculales</taxon>
        <taxon>Papaveraceae</taxon>
        <taxon>Papaveroideae</taxon>
        <taxon>Papaver</taxon>
    </lineage>
</organism>
<reference evidence="2 3" key="1">
    <citation type="journal article" date="2018" name="Science">
        <title>The opium poppy genome and morphinan production.</title>
        <authorList>
            <person name="Guo L."/>
            <person name="Winzer T."/>
            <person name="Yang X."/>
            <person name="Li Y."/>
            <person name="Ning Z."/>
            <person name="He Z."/>
            <person name="Teodor R."/>
            <person name="Lu Y."/>
            <person name="Bowser T.A."/>
            <person name="Graham I.A."/>
            <person name="Ye K."/>
        </authorList>
    </citation>
    <scope>NUCLEOTIDE SEQUENCE [LARGE SCALE GENOMIC DNA]</scope>
    <source>
        <strain evidence="3">cv. HN1</strain>
        <tissue evidence="2">Leaves</tissue>
    </source>
</reference>
<evidence type="ECO:0000313" key="2">
    <source>
        <dbReference type="EMBL" id="RZC76158.1"/>
    </source>
</evidence>
<dbReference type="Proteomes" id="UP000316621">
    <property type="component" value="Chromosome 9"/>
</dbReference>
<gene>
    <name evidence="2" type="ORF">C5167_000438</name>
</gene>
<sequence>MVEIQVKDAEEKQQFVYECECSEQIEEIAKDIIEIYNLITKIQYLDFTFQQQQCPLQGCHEDVARSLTRALSEAQAYASKDIALNKRPLSPHVLRDHIQTIEGEVLKSQLMGFSDSNQLQKLYSDMELLQEDTTKLWWAGKEFLRSKRLCDYVGKNEKTKILIKLEKPSLGSARQSVRMVVSFILTALVKILILDKGFSYEKAS</sequence>